<dbReference type="Gene3D" id="3.40.605.10">
    <property type="entry name" value="Aldehyde Dehydrogenase, Chain A, domain 1"/>
    <property type="match status" value="1"/>
</dbReference>
<dbReference type="InterPro" id="IPR016161">
    <property type="entry name" value="Ald_DH/histidinol_DH"/>
</dbReference>
<dbReference type="Gene3D" id="3.40.309.10">
    <property type="entry name" value="Aldehyde Dehydrogenase, Chain A, domain 2"/>
    <property type="match status" value="1"/>
</dbReference>
<evidence type="ECO:0000256" key="4">
    <source>
        <dbReference type="SAM" id="MobiDB-lite"/>
    </source>
</evidence>
<dbReference type="Proteomes" id="UP001596435">
    <property type="component" value="Unassembled WGS sequence"/>
</dbReference>
<dbReference type="EMBL" id="JBHTAJ010000161">
    <property type="protein sequence ID" value="MFC7185225.1"/>
    <property type="molecule type" value="Genomic_DNA"/>
</dbReference>
<dbReference type="InterPro" id="IPR016163">
    <property type="entry name" value="Ald_DH_C"/>
</dbReference>
<comment type="similarity">
    <text evidence="3">Belongs to the aldehyde dehydrogenase family.</text>
</comment>
<evidence type="ECO:0000256" key="3">
    <source>
        <dbReference type="RuleBase" id="RU003345"/>
    </source>
</evidence>
<evidence type="ECO:0000256" key="1">
    <source>
        <dbReference type="ARBA" id="ARBA00023002"/>
    </source>
</evidence>
<dbReference type="NCBIfam" id="NF006916">
    <property type="entry name" value="PRK09407.1"/>
    <property type="match status" value="1"/>
</dbReference>
<dbReference type="PROSITE" id="PS00687">
    <property type="entry name" value="ALDEHYDE_DEHYDR_GLU"/>
    <property type="match status" value="1"/>
</dbReference>
<evidence type="ECO:0000313" key="7">
    <source>
        <dbReference type="Proteomes" id="UP001596435"/>
    </source>
</evidence>
<accession>A0ABW2G6Q7</accession>
<dbReference type="Pfam" id="PF00171">
    <property type="entry name" value="Aldedh"/>
    <property type="match status" value="1"/>
</dbReference>
<feature type="active site" evidence="2">
    <location>
        <position position="280"/>
    </location>
</feature>
<keyword evidence="7" id="KW-1185">Reference proteome</keyword>
<evidence type="ECO:0000256" key="2">
    <source>
        <dbReference type="PROSITE-ProRule" id="PRU10007"/>
    </source>
</evidence>
<dbReference type="InterPro" id="IPR015590">
    <property type="entry name" value="Aldehyde_DH_dom"/>
</dbReference>
<dbReference type="CDD" id="cd07101">
    <property type="entry name" value="ALDH_SSADH2_GabD2"/>
    <property type="match status" value="1"/>
</dbReference>
<feature type="region of interest" description="Disordered" evidence="4">
    <location>
        <begin position="1"/>
        <end position="25"/>
    </location>
</feature>
<comment type="caution">
    <text evidence="6">The sequence shown here is derived from an EMBL/GenBank/DDBJ whole genome shotgun (WGS) entry which is preliminary data.</text>
</comment>
<dbReference type="SUPFAM" id="SSF53720">
    <property type="entry name" value="ALDH-like"/>
    <property type="match status" value="1"/>
</dbReference>
<proteinExistence type="inferred from homology"/>
<name>A0ABW2G6Q7_9ACTN</name>
<evidence type="ECO:0000259" key="5">
    <source>
        <dbReference type="Pfam" id="PF00171"/>
    </source>
</evidence>
<dbReference type="InterPro" id="IPR029510">
    <property type="entry name" value="Ald_DH_CS_GLU"/>
</dbReference>
<protein>
    <submittedName>
        <fullName evidence="6">Succinic semialdehyde dehydrogenase</fullName>
        <ecNumber evidence="6">1.2.1.79</ecNumber>
    </submittedName>
</protein>
<dbReference type="GO" id="GO:0036243">
    <property type="term" value="F:succinate-semialdehyde dehydrogenase (NADP+) activity"/>
    <property type="evidence" value="ECO:0007669"/>
    <property type="project" value="UniProtKB-EC"/>
</dbReference>
<organism evidence="6 7">
    <name type="scientific">Kitasatospora paranensis</name>
    <dbReference type="NCBI Taxonomy" id="258053"/>
    <lineage>
        <taxon>Bacteria</taxon>
        <taxon>Bacillati</taxon>
        <taxon>Actinomycetota</taxon>
        <taxon>Actinomycetes</taxon>
        <taxon>Kitasatosporales</taxon>
        <taxon>Streptomycetaceae</taxon>
        <taxon>Kitasatospora</taxon>
    </lineage>
</organism>
<dbReference type="PANTHER" id="PTHR11699">
    <property type="entry name" value="ALDEHYDE DEHYDROGENASE-RELATED"/>
    <property type="match status" value="1"/>
</dbReference>
<dbReference type="RefSeq" id="WP_345706265.1">
    <property type="nucleotide sequence ID" value="NZ_BAABKV010000001.1"/>
</dbReference>
<sequence length="543" mass="57252">MTDTTADTQARSTGTGRNPAAPGGARTVASAVTDAVVARLVRGVTAGPDAEAVETLAPLTGERLAALPQSTPADVERAYRLARTAQQAWAAQPVRRRAAVLLRFHDLLLARQDEVLDLIQAETGKTRLHAFEEVLGAALAARHYGRKAPAYLRDRRRGGALPVLTHTLEARRPKGVVGQISPWNYPLELSVSDALPAFAAGNAVVNKPDTQTALTALWARELLVEAGLPADLWQIVIGDGPVVGPAVVEHADYVSFTGSTRTGRQVAQQAAGRLVGASLELGGKNALLVLADADLDRAAEGAVRACFSSAGQLCISIERLFVHRSVADAFLERFTARARALRLGGGLAYGADMGSLVSARQLETVTRHVEEAVKAGATVLTGGQARPDLGPLFYEPTVLDGVTTDMPVCTEETFGPVVSVYRFDTEDEAVAAANATPYGLNSSVWTKDTRRGRAVAARLHTGTVNVNEAYAAAYGSVASPMGGMGDSGLGRRHGSEGILRFTEAQTVATQRLMPIGPSHGLDDRQFAGLLTTGLKALKALRVR</sequence>
<reference evidence="7" key="1">
    <citation type="journal article" date="2019" name="Int. J. Syst. Evol. Microbiol.">
        <title>The Global Catalogue of Microorganisms (GCM) 10K type strain sequencing project: providing services to taxonomists for standard genome sequencing and annotation.</title>
        <authorList>
            <consortium name="The Broad Institute Genomics Platform"/>
            <consortium name="The Broad Institute Genome Sequencing Center for Infectious Disease"/>
            <person name="Wu L."/>
            <person name="Ma J."/>
        </authorList>
    </citation>
    <scope>NUCLEOTIDE SEQUENCE [LARGE SCALE GENOMIC DNA]</scope>
    <source>
        <strain evidence="7">CGMCC 1.12859</strain>
    </source>
</reference>
<feature type="domain" description="Aldehyde dehydrogenase" evidence="5">
    <location>
        <begin position="50"/>
        <end position="507"/>
    </location>
</feature>
<evidence type="ECO:0000313" key="6">
    <source>
        <dbReference type="EMBL" id="MFC7185225.1"/>
    </source>
</evidence>
<gene>
    <name evidence="6" type="ORF">ACFQMG_37360</name>
</gene>
<feature type="compositionally biased region" description="Polar residues" evidence="4">
    <location>
        <begin position="1"/>
        <end position="16"/>
    </location>
</feature>
<keyword evidence="1 3" id="KW-0560">Oxidoreductase</keyword>
<dbReference type="EC" id="1.2.1.79" evidence="6"/>
<dbReference type="InterPro" id="IPR016162">
    <property type="entry name" value="Ald_DH_N"/>
</dbReference>